<organism evidence="3 4">
    <name type="scientific">Splendidivirga corallicola</name>
    <dbReference type="NCBI Taxonomy" id="3051826"/>
    <lineage>
        <taxon>Bacteria</taxon>
        <taxon>Pseudomonadati</taxon>
        <taxon>Bacteroidota</taxon>
        <taxon>Cytophagia</taxon>
        <taxon>Cytophagales</taxon>
        <taxon>Splendidivirgaceae</taxon>
        <taxon>Splendidivirga</taxon>
    </lineage>
</organism>
<dbReference type="Pfam" id="PF18962">
    <property type="entry name" value="Por_Secre_tail"/>
    <property type="match status" value="1"/>
</dbReference>
<dbReference type="RefSeq" id="WP_346755377.1">
    <property type="nucleotide sequence ID" value="NZ_JAUJEA010000018.1"/>
</dbReference>
<dbReference type="NCBIfam" id="TIGR04183">
    <property type="entry name" value="Por_Secre_tail"/>
    <property type="match status" value="1"/>
</dbReference>
<protein>
    <submittedName>
        <fullName evidence="3">T9SS type A sorting domain-containing protein</fullName>
    </submittedName>
</protein>
<proteinExistence type="predicted"/>
<comment type="caution">
    <text evidence="3">The sequence shown here is derived from an EMBL/GenBank/DDBJ whole genome shotgun (WGS) entry which is preliminary data.</text>
</comment>
<dbReference type="EMBL" id="JAUJEA010000018">
    <property type="protein sequence ID" value="MDN5205356.1"/>
    <property type="molecule type" value="Genomic_DNA"/>
</dbReference>
<dbReference type="InterPro" id="IPR026444">
    <property type="entry name" value="Secre_tail"/>
</dbReference>
<feature type="chain" id="PRO_5046116283" evidence="1">
    <location>
        <begin position="24"/>
        <end position="161"/>
    </location>
</feature>
<feature type="signal peptide" evidence="1">
    <location>
        <begin position="1"/>
        <end position="23"/>
    </location>
</feature>
<evidence type="ECO:0000313" key="4">
    <source>
        <dbReference type="Proteomes" id="UP001172082"/>
    </source>
</evidence>
<evidence type="ECO:0000313" key="3">
    <source>
        <dbReference type="EMBL" id="MDN5205356.1"/>
    </source>
</evidence>
<accession>A0ABT8KX26</accession>
<feature type="domain" description="Secretion system C-terminal sorting" evidence="2">
    <location>
        <begin position="88"/>
        <end position="152"/>
    </location>
</feature>
<keyword evidence="1" id="KW-0732">Signal</keyword>
<reference evidence="3" key="1">
    <citation type="submission" date="2023-06" db="EMBL/GenBank/DDBJ databases">
        <title>Genomic of Parafulvivirga corallium.</title>
        <authorList>
            <person name="Wang G."/>
        </authorList>
    </citation>
    <scope>NUCLEOTIDE SEQUENCE</scope>
    <source>
        <strain evidence="3">BMA10</strain>
    </source>
</reference>
<name>A0ABT8KX26_9BACT</name>
<dbReference type="Proteomes" id="UP001172082">
    <property type="component" value="Unassembled WGS sequence"/>
</dbReference>
<keyword evidence="4" id="KW-1185">Reference proteome</keyword>
<evidence type="ECO:0000256" key="1">
    <source>
        <dbReference type="SAM" id="SignalP"/>
    </source>
</evidence>
<evidence type="ECO:0000259" key="2">
    <source>
        <dbReference type="Pfam" id="PF18962"/>
    </source>
</evidence>
<gene>
    <name evidence="3" type="ORF">QQ008_28485</name>
</gene>
<sequence>MKILNHGIGVLFILSLWASEVHAQQSINITGGDISSNDGSISYSVGQLVFTIEKTPEGAINQGVQQAYEISVVTGINVANIEFGLTAYPNPTSNRLNVKIENFNDNEWTYGLYDLQGKLLLGDTFVNGTKSIVTRRLPSSVYFLKVFRDGVDIKTFKIIKK</sequence>